<feature type="disulfide bond" evidence="32">
    <location>
        <begin position="579"/>
        <end position="585"/>
    </location>
</feature>
<feature type="region of interest" description="Fusion peptide" evidence="32">
    <location>
        <begin position="493"/>
        <end position="513"/>
    </location>
</feature>
<comment type="subcellular location">
    <molecule>Transmembrane protein gp41</molecule>
    <subcellularLocation>
        <location evidence="32">Virion membrane</location>
        <topology evidence="32">Single-pass type I membrane protein</topology>
    </subcellularLocation>
    <subcellularLocation>
        <location evidence="32">Host cell membrane</location>
        <topology evidence="32">Single-pass type I membrane protein</topology>
    </subcellularLocation>
    <subcellularLocation>
        <location evidence="32">Host endosome membrane</location>
        <topology evidence="32">Single-pass type I membrane protein</topology>
    </subcellularLocation>
    <text evidence="32">It is probably concentrated at the site of budding and incorporated into the virions possibly by contacts between the cytoplasmic tail of Env and the N-terminus of Gag.</text>
</comment>
<evidence type="ECO:0000256" key="31">
    <source>
        <dbReference type="ARBA" id="ARBA00023296"/>
    </source>
</evidence>
<evidence type="ECO:0000256" key="14">
    <source>
        <dbReference type="ARBA" id="ARBA00022692"/>
    </source>
</evidence>
<evidence type="ECO:0000256" key="16">
    <source>
        <dbReference type="ARBA" id="ARBA00022729"/>
    </source>
</evidence>
<evidence type="ECO:0000256" key="27">
    <source>
        <dbReference type="ARBA" id="ARBA00023157"/>
    </source>
</evidence>
<protein>
    <recommendedName>
        <fullName evidence="32">Envelope glycoprotein gp160</fullName>
    </recommendedName>
    <alternativeName>
        <fullName evidence="32">Env polyprotein</fullName>
    </alternativeName>
    <component>
        <recommendedName>
            <fullName evidence="32">Surface protein gp120</fullName>
            <shortName evidence="32">SU</shortName>
        </recommendedName>
        <alternativeName>
            <fullName evidence="32">Glycoprotein 120</fullName>
            <shortName evidence="32">gp120</shortName>
        </alternativeName>
    </component>
    <component>
        <recommendedName>
            <fullName evidence="32">Transmembrane protein gp41</fullName>
            <shortName evidence="32">TM</shortName>
        </recommendedName>
        <alternativeName>
            <fullName evidence="32">Glycoprotein 41</fullName>
            <shortName evidence="32">gp41</shortName>
        </alternativeName>
    </component>
</protein>
<comment type="subcellular location">
    <subcellularLocation>
        <location evidence="3">Host cell membrane</location>
        <topology evidence="3">Peripheral membrane protein</topology>
    </subcellularLocation>
    <subcellularLocation>
        <location evidence="1">Host cell membrane</location>
        <topology evidence="1">Single-pass type I membrane protein</topology>
    </subcellularLocation>
    <subcellularLocation>
        <location evidence="2">Host endosome membrane</location>
        <topology evidence="2">Peripheral membrane protein</topology>
    </subcellularLocation>
    <subcellularLocation>
        <location evidence="5">Host endosome membrane</location>
        <topology evidence="5">Single-pass type I membrane protein</topology>
    </subcellularLocation>
    <subcellularLocation>
        <location evidence="6">Virion membrane</location>
        <topology evidence="6">Peripheral membrane protein</topology>
    </subcellularLocation>
    <subcellularLocation>
        <location evidence="4">Virion membrane</location>
        <topology evidence="4">Single-pass type I membrane protein</topology>
    </subcellularLocation>
</comment>
<keyword evidence="15 32" id="KW-0053">Apoptosis</keyword>
<evidence type="ECO:0000256" key="9">
    <source>
        <dbReference type="ARBA" id="ARBA00022511"/>
    </source>
</evidence>
<comment type="function">
    <text evidence="32">Envelope glycoprotein gp160: Oligomerizes in the host endoplasmic reticulum into predominantly trimers. In a second time, gp160 transits in the host Golgi, where glycosylation is completed. The precursor is then proteolytically cleaved in the trans-Golgi and thereby activated by cellular furin or furin-like proteases to produce gp120 and gp41.</text>
</comment>
<evidence type="ECO:0000256" key="24">
    <source>
        <dbReference type="ARBA" id="ARBA00023054"/>
    </source>
</evidence>
<accession>M4TC03</accession>
<evidence type="ECO:0000256" key="19">
    <source>
        <dbReference type="ARBA" id="ARBA00022870"/>
    </source>
</evidence>
<evidence type="ECO:0000256" key="15">
    <source>
        <dbReference type="ARBA" id="ARBA00022703"/>
    </source>
</evidence>
<dbReference type="GO" id="GO:0020002">
    <property type="term" value="C:host cell plasma membrane"/>
    <property type="evidence" value="ECO:0007669"/>
    <property type="project" value="UniProtKB-SubCell"/>
</dbReference>
<feature type="lipid moiety-binding region" description="S-palmitoyl cysteine; by host" evidence="32">
    <location>
        <position position="745"/>
    </location>
</feature>
<gene>
    <name evidence="32 36" type="primary">env</name>
</gene>
<feature type="region of interest" description="Immunosuppression" evidence="32">
    <location>
        <begin position="555"/>
        <end position="573"/>
    </location>
</feature>
<evidence type="ECO:0000256" key="22">
    <source>
        <dbReference type="ARBA" id="ARBA00022989"/>
    </source>
</evidence>
<keyword evidence="14 32" id="KW-0812">Transmembrane</keyword>
<evidence type="ECO:0000313" key="36">
    <source>
        <dbReference type="EMBL" id="AGH71370.1"/>
    </source>
</evidence>
<keyword evidence="29 32" id="KW-0899">Viral immunoevasion</keyword>
<evidence type="ECO:0000259" key="34">
    <source>
        <dbReference type="Pfam" id="PF00516"/>
    </source>
</evidence>
<dbReference type="FunFam" id="2.170.40.20:FF:000002">
    <property type="entry name" value="Envelope glycoprotein gp160"/>
    <property type="match status" value="1"/>
</dbReference>
<dbReference type="FunFam" id="1.10.287.210:FF:000001">
    <property type="entry name" value="Envelope glycoprotein gp160"/>
    <property type="match status" value="1"/>
</dbReference>
<evidence type="ECO:0000256" key="4">
    <source>
        <dbReference type="ARBA" id="ARBA00004563"/>
    </source>
</evidence>
<keyword evidence="21 32" id="KW-1164">Virus endocytosis by host</keyword>
<dbReference type="GO" id="GO:1903908">
    <property type="term" value="P:positive regulation of plasma membrane raft polarization"/>
    <property type="evidence" value="ECO:0007669"/>
    <property type="project" value="UniProtKB-UniRule"/>
</dbReference>
<dbReference type="Pfam" id="PF00517">
    <property type="entry name" value="GP41"/>
    <property type="match status" value="1"/>
</dbReference>
<evidence type="ECO:0000256" key="17">
    <source>
        <dbReference type="ARBA" id="ARBA00022804"/>
    </source>
</evidence>
<feature type="transmembrane region" description="Helical" evidence="33">
    <location>
        <begin position="659"/>
        <end position="686"/>
    </location>
</feature>
<dbReference type="Gene3D" id="1.20.5.490">
    <property type="entry name" value="Single helix bin"/>
    <property type="match status" value="1"/>
</dbReference>
<feature type="lipid moiety-binding region" description="S-palmitoyl cysteine; by host" evidence="32">
    <location>
        <position position="825"/>
    </location>
</feature>
<dbReference type="HAMAP" id="MF_04083">
    <property type="entry name" value="HIV_ENV"/>
    <property type="match status" value="1"/>
</dbReference>
<dbReference type="GO" id="GO:0019064">
    <property type="term" value="P:fusion of virus membrane with host plasma membrane"/>
    <property type="evidence" value="ECO:0007669"/>
    <property type="project" value="UniProtKB-UniRule"/>
</dbReference>
<keyword evidence="24 32" id="KW-0175">Coiled coil</keyword>
<keyword evidence="17 32" id="KW-1161">Viral attachment to host cell</keyword>
<comment type="function">
    <text evidence="32">Transmembrane protein gp41: Acts as a class I viral fusion protein. Under the current model, the protein has at least 3 conformational states: pre-fusion native state, pre-hairpin intermediate state, and post-fusion hairpin state. During fusion of viral and target intracellular membranes, the coiled coil regions (heptad repeats) assume a trimer-of-hairpins structure, positioning the fusion peptide in close proximity to the C-terminal region of the ectodomain. The formation of this structure appears to drive apposition and subsequent fusion of viral and target cell membranes. Complete fusion occurs in host cell endosomes and is dynamin-dependent, however some lipid transfer might occur at the plasma membrane. The virus undergoes clathrin-dependent internalization long before endosomal fusion, thus minimizing the surface exposure of conserved viral epitopes during fusion and reducing the efficacy of inhibitors targeting these epitopes. Membranes fusion leads to delivery of the nucleocapsid into the cytoplasm.</text>
</comment>
<keyword evidence="8 32" id="KW-1170">Fusion of virus membrane with host endosomal membrane</keyword>
<reference evidence="37" key="2">
    <citation type="journal article" date="2018" name="Nat. Commun.">
        <title>Tracking HIV-1 recombination to resolve its contribution to HIV-1 evolution in natural infection.</title>
        <authorList>
            <person name="Song H."/>
            <person name="Giorgi E.E."/>
            <person name="Ganusov V.V."/>
            <person name="Cai F."/>
            <person name="Athreya G."/>
            <person name="Yoon H."/>
            <person name="Carja O."/>
            <person name="Hora B."/>
            <person name="Hraber P."/>
            <person name="Jiang C."/>
            <person name="Wang S."/>
            <person name="Li H."/>
            <person name="Salazar-Gonzalez J.F."/>
            <person name="Salazar M.G."/>
            <person name="Goonetilleke N."/>
            <person name="Keele B."/>
            <person name="Montefiori D.C."/>
            <person name="Cohen M.S."/>
            <person name="Shaw G.M."/>
            <person name="Hahn B.H."/>
            <person name="McMichael A.J."/>
            <person name="Haynes B.F."/>
            <person name="Korber B."/>
            <person name="Battacharya T."/>
            <person name="Gao F."/>
        </authorList>
    </citation>
    <scope>NUCLEOTIDE SEQUENCE</scope>
    <source>
        <strain evidence="37">703010228.3.d0196.ipe025.e10</strain>
    </source>
</reference>
<name>M4TC03_HV1</name>
<dbReference type="Gene3D" id="2.170.40.20">
    <property type="entry name" value="Human immunodeficiency virus 1, Gp160, envelope glycoprotein"/>
    <property type="match status" value="2"/>
</dbReference>
<feature type="topological domain" description="Cytoplasmic" evidence="32">
    <location>
        <begin position="687"/>
        <end position="844"/>
    </location>
</feature>
<sequence length="844" mass="95153">MRVMGMPKNWQQWGIWGILGFWILMMYSVVGNLWVTVYYGVPVWKEAKATLFCASDAKAYDTEVHNVWATHACVPTDPNPQEIVLPNVTEKFNMWKNDMVDQMHEDIISLWDQSLKPCVKLTPLCVTLNCTNANATSINATGAVIGNSTDEMKNCSFNMTTELRDKKRQVYALFYKLDIVPIDGENESNSYRLINCNTSAITQACPKVSFDPIPIHYCAPAGYAILKCNNKTFNGTGPCNNVSTVQCTHGIKPVVSTQLLLNGSLAEEEIIIRSENLTDNTKTIIVQLNKSVEIVCTRPNNNTRKSIRIGPGQAFFATGDIIGDIREAHCNISGWNETLEGVREKLKGLFNKTIKFNSSSGGDLEITTHSFNCGGEFFYCNTSILWDSDKSNGTNITLPCRIKQFINMWQEVGRAMYAPPIAGSITCKSNITGLLLVRDGRINSSTETFRPGGGNMKDNWRSELYKYKVVEIQPLGVAPTGAKRRVVEREKRAVGIGAVFLGFLGAAGSTMGAASITLTVQARQLLSGIVQQQSNLLRAIEAQQHMLQLTVWGIKQLQTRVLAVERYLKDQQLLGIWGCSGKLICTTTVPWNSSWSNRSQDDIWNNMTWMQWDREISNYTSTIYRLLEESQNQQERNEKDLLALDSWKNLWNWFDISNWLWYIKIFIMIVGGLIGLRIIFAVLSIVNRVRQGYSPLSFQTLIPSPRGPDRLGGIEEEGGEQDKDRSIRLVSGFLPLFWEDLRSLCLFSYHRLRDLLLIAARTVELLGRSSLRGLQRGWEALKYLGNLVRYWGLELKRSAISLLDAIAIAVAEGTDRIIEVIQRFCRAVRNIPRRLRQGFETALL</sequence>
<keyword evidence="7 32" id="KW-1168">Fusion of virus membrane with host membrane</keyword>
<evidence type="ECO:0000256" key="1">
    <source>
        <dbReference type="ARBA" id="ARBA00004402"/>
    </source>
</evidence>
<evidence type="ECO:0000256" key="18">
    <source>
        <dbReference type="ARBA" id="ARBA00022844"/>
    </source>
</evidence>
<dbReference type="GO" id="GO:0019062">
    <property type="term" value="P:virion attachment to host cell"/>
    <property type="evidence" value="ECO:0007669"/>
    <property type="project" value="UniProtKB-UniRule"/>
</dbReference>
<keyword evidence="28 32" id="KW-0325">Glycoprotein</keyword>
<evidence type="ECO:0000256" key="6">
    <source>
        <dbReference type="ARBA" id="ARBA00004650"/>
    </source>
</evidence>
<comment type="PTM">
    <text evidence="32">Specific enzymatic cleavages in vivo yield mature proteins. Envelope glycoproteins are synthesized as a inactive precursor that is heavily N-glycosylated and processed likely by host cell furin in the Golgi to yield the mature SU and TM proteins. The cleavage site between SU and TM requires the minimal sequence [KR]-X-[KR]-R. About 2 of the 9 disulfide bonds of gp41 are reduced by P4HB/PDI, following binding to CD4 receptor.</text>
</comment>
<feature type="transmembrane region" description="Helical" evidence="33">
    <location>
        <begin position="13"/>
        <end position="41"/>
    </location>
</feature>
<keyword evidence="20 32" id="KW-0261">Viral envelope protein</keyword>
<comment type="subcellular location">
    <molecule>Surface protein gp120</molecule>
    <subcellularLocation>
        <location evidence="32">Virion membrane</location>
        <topology evidence="32">Peripheral membrane protein</topology>
    </subcellularLocation>
    <subcellularLocation>
        <location evidence="32">Host cell membrane</location>
        <topology evidence="32">Peripheral membrane protein</topology>
    </subcellularLocation>
    <subcellularLocation>
        <location evidence="32">Host endosome membrane</location>
        <topology evidence="32">Single-pass type I membrane protein</topology>
    </subcellularLocation>
    <text evidence="32">The surface protein is not anchored to the viral envelope, but associates with the extravirion surface through its binding to TM. It is probably concentrated at the site of budding and incorporated into the virions possibly by contacts between the cytoplasmic tail of Env and the N-terminus of Gag.</text>
</comment>
<comment type="domain">
    <text evidence="32">Some of the most genetically diverse regions of the viral genome are present in Env. They are called variable regions 1 through 5 (V1 through V5). Coreceptor usage of gp120 is determined mainly by the primary structure of the third variable region (V3) in the outer domain of gp120. The sequence of V3 determines which coreceptor, CCR5 and/or CXCR4 (corresponding to R5/macrophage, X4/T cell and R5X4/T cell and macrophage tropism), is used to trigger the fusion potential of the Env complex, and hence which cells the virus can infect. Binding to CCR5 involves a region adjacent in addition to V3.</text>
</comment>
<comment type="miscellaneous">
    <text evidence="32">Inhibitors targeting HIV-1 viral envelope proteins are used as antiretroviral drugs. Attachment of virions to the cell surface via non-specific interactions and CD4 binding can be blocked by inhibitors that include cyanovirin-N, cyclotriazadisulfonamide analogs, PRO 2000, TNX 355 and PRO 542. In addition, BMS 806 can block CD4-induced conformational changes. Env interactions with the coreceptor molecules can be targeted by CCR5 antagonists including SCH-D, maraviroc (UK 427857) and aplaviroc (GW 873140), and the CXCR4 antagonist AMD 070. Fusion of viral and cellular membranes can be inhibited by peptides such as enfuvirtide and tifuvirtide (T 1249). Resistance to inhibitors associated with mutations in Env are observed. Most of the time, single mutations confer only a modest reduction in drug susceptibility. Combination of several mutations is usually required to develop a high-level drug resistance.</text>
</comment>
<evidence type="ECO:0000256" key="5">
    <source>
        <dbReference type="ARBA" id="ARBA00004578"/>
    </source>
</evidence>
<keyword evidence="11 32" id="KW-0945">Host-virus interaction</keyword>
<keyword evidence="13 32" id="KW-0165">Cleavage on pair of basic residues</keyword>
<dbReference type="InterPro" id="IPR000777">
    <property type="entry name" value="HIV1_Gp120"/>
</dbReference>
<comment type="function">
    <text evidence="32">Surface protein gp120: Attaches the virus to the host lymphoid cell by binding to the primary receptor CD4. This interaction induces a structural rearrangement creating a high affinity binding site for a chemokine coreceptor like CXCR4 and/or CCR5. Acts as a ligand for CD209/DC-SIGN and CLEC4M/DC-SIGNR, which are respectively found on dendritic cells (DCs), and on endothelial cells of liver sinusoids and lymph node sinuses. These interactions allow capture of viral particles at mucosal surfaces by these cells and subsequent transmission to permissive cells. HIV subverts the migration properties of dendritic cells to gain access to CD4+ T-cells in lymph nodes. Virus transmission to permissive T-cells occurs either in trans (without DCs infection, through viral capture and transmission), or in cis (following DCs productive infection, through the usual CD4-gp120 interaction), thereby inducing a robust infection. In trans infection, bound virions remain infectious over days and it is proposed that they are not degraded, but protected in non-lysosomal acidic organelles within the DCs close to the cell membrane thus contributing to the viral infectious potential during DCs' migration from the periphery to the lymphoid tissues. On arrival at lymphoid tissues, intact virions recycle back to DCs' cell surface allowing virus transmission to CD4+ T-cells.</text>
</comment>
<keyword evidence="23 32" id="KW-1039">Host endosome</keyword>
<feature type="site" description="Cleavage; by host furin" evidence="32">
    <location>
        <begin position="492"/>
        <end position="493"/>
    </location>
</feature>
<comment type="domain">
    <text evidence="32">The membrane proximal external region (MPER) present in gp41 is a tryptophan-rich region recognized by the antibodies 2F5, Z13, and 4E10. MPER seems to play a role in fusion.</text>
</comment>
<reference evidence="36" key="1">
    <citation type="submission" date="2012-11" db="EMBL/GenBank/DDBJ databases">
        <title>Analysis of recombinant viral genomes in individuals infected with multiple transmitted/founder HIV-1 strains.</title>
        <authorList>
            <person name="Song H."/>
            <person name="Cai F."/>
            <person name="Chen S."/>
            <person name="Hoper J."/>
            <person name="Jiang C."/>
            <person name="Gao F."/>
        </authorList>
    </citation>
    <scope>NUCLEOTIDE SEQUENCE</scope>
    <source>
        <strain evidence="36">CH0228.w24.e10</strain>
    </source>
</reference>
<proteinExistence type="inferred from homology"/>
<keyword evidence="25 32" id="KW-0472">Membrane</keyword>
<dbReference type="GO" id="GO:0044175">
    <property type="term" value="C:host cell endosome membrane"/>
    <property type="evidence" value="ECO:0007669"/>
    <property type="project" value="UniProtKB-SubCell"/>
</dbReference>
<evidence type="ECO:0000256" key="28">
    <source>
        <dbReference type="ARBA" id="ARBA00023180"/>
    </source>
</evidence>
<dbReference type="GO" id="GO:0019082">
    <property type="term" value="P:viral protein processing"/>
    <property type="evidence" value="ECO:0007669"/>
    <property type="project" value="UniProtKB-UniRule"/>
</dbReference>
<evidence type="ECO:0000256" key="11">
    <source>
        <dbReference type="ARBA" id="ARBA00022581"/>
    </source>
</evidence>
<comment type="PTM">
    <text evidence="32">Palmitoylation of the transmembrane protein and of Env polyprotein (prior to its proteolytic cleavage) is essential for their association with host cell membrane lipid rafts. Palmitoylation is therefore required for envelope trafficking to classical lipid rafts, but not for viral replication.</text>
</comment>
<feature type="chain" id="PRO_5042643851" description="Transmembrane protein gp41" evidence="32">
    <location>
        <begin position="493"/>
        <end position="844"/>
    </location>
</feature>
<dbReference type="InterPro" id="IPR037527">
    <property type="entry name" value="Gp160"/>
</dbReference>
<feature type="transmembrane region" description="Helical" evidence="33">
    <location>
        <begin position="493"/>
        <end position="516"/>
    </location>
</feature>
<organism evidence="36">
    <name type="scientific">Human immunodeficiency virus type 1</name>
    <name type="common">HIV-1</name>
    <dbReference type="NCBI Taxonomy" id="11676"/>
    <lineage>
        <taxon>Viruses</taxon>
        <taxon>Riboviria</taxon>
        <taxon>Pararnavirae</taxon>
        <taxon>Artverviricota</taxon>
        <taxon>Revtraviricetes</taxon>
        <taxon>Ortervirales</taxon>
        <taxon>Retroviridae</taxon>
        <taxon>Orthoretrovirinae</taxon>
        <taxon>Lentivirus</taxon>
        <taxon>Lentivirus humimdef1</taxon>
    </lineage>
</organism>
<dbReference type="CDD" id="cd09909">
    <property type="entry name" value="HIV-1-like_HR1-HR2"/>
    <property type="match status" value="1"/>
</dbReference>
<evidence type="ECO:0000256" key="25">
    <source>
        <dbReference type="ARBA" id="ARBA00023136"/>
    </source>
</evidence>
<dbReference type="EMBL" id="MF500184">
    <property type="protein sequence ID" value="AWD45145.1"/>
    <property type="molecule type" value="Genomic_RNA"/>
</dbReference>
<keyword evidence="26 32" id="KW-0564">Palmitate</keyword>
<evidence type="ECO:0000256" key="20">
    <source>
        <dbReference type="ARBA" id="ARBA00022879"/>
    </source>
</evidence>
<dbReference type="InterPro" id="IPR000328">
    <property type="entry name" value="GP41-like"/>
</dbReference>
<feature type="coiled-coil region" evidence="32">
    <location>
        <begin position="614"/>
        <end position="648"/>
    </location>
</feature>
<evidence type="ECO:0000256" key="29">
    <source>
        <dbReference type="ARBA" id="ARBA00023280"/>
    </source>
</evidence>
<dbReference type="GO" id="GO:0075512">
    <property type="term" value="P:clathrin-dependent endocytosis of virus by host cell"/>
    <property type="evidence" value="ECO:0007669"/>
    <property type="project" value="UniProtKB-UniRule"/>
</dbReference>
<dbReference type="GO" id="GO:1903911">
    <property type="term" value="P:positive regulation of receptor clustering"/>
    <property type="evidence" value="ECO:0007669"/>
    <property type="project" value="UniProtKB-UniRule"/>
</dbReference>
<dbReference type="Gene3D" id="1.10.287.210">
    <property type="match status" value="1"/>
</dbReference>
<feature type="domain" description="Retroviral envelope protein GP41-like" evidence="35">
    <location>
        <begin position="511"/>
        <end position="701"/>
    </location>
</feature>
<dbReference type="Pfam" id="PF00516">
    <property type="entry name" value="GP120"/>
    <property type="match status" value="1"/>
</dbReference>
<dbReference type="GO" id="GO:0016020">
    <property type="term" value="C:membrane"/>
    <property type="evidence" value="ECO:0007669"/>
    <property type="project" value="UniProtKB-UniRule"/>
</dbReference>
<evidence type="ECO:0000256" key="23">
    <source>
        <dbReference type="ARBA" id="ARBA00023046"/>
    </source>
</evidence>
<keyword evidence="19 32" id="KW-1043">Host membrane</keyword>
<feature type="disulfide bond" evidence="32">
    <location>
        <begin position="228"/>
        <end position="239"/>
    </location>
</feature>
<keyword evidence="12 32" id="KW-1162">Viral penetration into host cytoplasm</keyword>
<evidence type="ECO:0000256" key="30">
    <source>
        <dbReference type="ARBA" id="ARBA00023288"/>
    </source>
</evidence>
<dbReference type="GO" id="GO:0039654">
    <property type="term" value="P:fusion of virus membrane with host endosome membrane"/>
    <property type="evidence" value="ECO:0007669"/>
    <property type="project" value="UniProtKB-UniRule"/>
</dbReference>
<feature type="region of interest" description="MPER; binding to GalCer" evidence="32">
    <location>
        <begin position="643"/>
        <end position="664"/>
    </location>
</feature>
<dbReference type="SUPFAM" id="SSF56502">
    <property type="entry name" value="gp120 core"/>
    <property type="match status" value="2"/>
</dbReference>
<dbReference type="EMBL" id="KC149325">
    <property type="protein sequence ID" value="AGH71370.1"/>
    <property type="molecule type" value="Genomic_DNA"/>
</dbReference>
<evidence type="ECO:0000256" key="32">
    <source>
        <dbReference type="HAMAP-Rule" id="MF_04083"/>
    </source>
</evidence>
<dbReference type="FunFam" id="1.20.5.490:FF:000001">
    <property type="entry name" value="Envelope glycoprotein gp160"/>
    <property type="match status" value="1"/>
</dbReference>
<dbReference type="GO" id="GO:0019031">
    <property type="term" value="C:viral envelope"/>
    <property type="evidence" value="ECO:0007669"/>
    <property type="project" value="UniProtKB-KW"/>
</dbReference>
<dbReference type="GO" id="GO:0052031">
    <property type="term" value="P:symbiont-mediated perturbation of host defense response"/>
    <property type="evidence" value="ECO:0007669"/>
    <property type="project" value="UniProtKB-UniRule"/>
</dbReference>
<dbReference type="SUPFAM" id="SSF58069">
    <property type="entry name" value="Virus ectodomain"/>
    <property type="match status" value="1"/>
</dbReference>
<dbReference type="GO" id="GO:0055036">
    <property type="term" value="C:virion membrane"/>
    <property type="evidence" value="ECO:0007669"/>
    <property type="project" value="UniProtKB-SubCell"/>
</dbReference>
<evidence type="ECO:0000256" key="12">
    <source>
        <dbReference type="ARBA" id="ARBA00022595"/>
    </source>
</evidence>
<evidence type="ECO:0000256" key="33">
    <source>
        <dbReference type="RuleBase" id="RU363095"/>
    </source>
</evidence>
<dbReference type="GO" id="GO:0005198">
    <property type="term" value="F:structural molecule activity"/>
    <property type="evidence" value="ECO:0007669"/>
    <property type="project" value="UniProtKB-UniRule"/>
</dbReference>
<keyword evidence="22 32" id="KW-1133">Transmembrane helix</keyword>
<comment type="domain">
    <text evidence="32">The CD4-binding region is targeted by the antibody b12.</text>
</comment>
<evidence type="ECO:0000256" key="2">
    <source>
        <dbReference type="ARBA" id="ARBA00004433"/>
    </source>
</evidence>
<evidence type="ECO:0000256" key="8">
    <source>
        <dbReference type="ARBA" id="ARBA00022510"/>
    </source>
</evidence>
<evidence type="ECO:0000256" key="21">
    <source>
        <dbReference type="ARBA" id="ARBA00022890"/>
    </source>
</evidence>
<comment type="PTM">
    <text evidence="32">Highly glycosylated by host. The high number of glycan on the protein is reffered to as 'glycan shield' because it contributes to hide protein sequence from adaptive immune system.</text>
</comment>
<organismHost>
    <name type="scientific">Homo sapiens</name>
    <name type="common">Human</name>
    <dbReference type="NCBI Taxonomy" id="9606"/>
</organismHost>
<dbReference type="InterPro" id="IPR036377">
    <property type="entry name" value="Gp120_core_sf"/>
</dbReference>
<keyword evidence="10 32" id="KW-1165">Clathrin-mediated endocytosis of virus by host</keyword>
<dbReference type="FunFam" id="2.170.40.20:FF:000003">
    <property type="entry name" value="Envelope glycoprotein gp160"/>
    <property type="match status" value="1"/>
</dbReference>
<keyword evidence="31 32" id="KW-1160">Virus entry into host cell</keyword>
<feature type="region of interest" description="CD4-binding loop" evidence="32">
    <location>
        <begin position="359"/>
        <end position="369"/>
    </location>
</feature>
<feature type="short sequence motif" description="Di-leucine internalization motif" evidence="32">
    <location>
        <begin position="843"/>
        <end position="844"/>
    </location>
</feature>
<comment type="domain">
    <text evidence="32 33">The 17 amino acids long immunosuppressive region is present in many retroviral envelope proteins. Synthetic peptides derived from this relatively conserved sequence inhibit immune function in vitro and in vivo.</text>
</comment>
<keyword evidence="18 32" id="KW-0946">Virion</keyword>
<feature type="disulfide bond" evidence="32">
    <location>
        <begin position="53"/>
        <end position="73"/>
    </location>
</feature>
<keyword evidence="16 32" id="KW-0732">Signal</keyword>
<comment type="subunit">
    <text evidence="32">The mature envelope protein (Env) consists of a homotrimer of non-covalently associated gp120-gp41 heterodimers. The resulting complex protrudes from the virus surface as a spike. There seems to be as few as 10 spikes on the average virion. Surface protein gp120 interacts with host CD4, CCR5 and CXCR4. Gp120 also interacts with the C-type lectins CD209/DC-SIGN and CLEC4M/DC-SIGNR (collectively referred to as DC-SIGN(R)). Gp120 and gp41 interact with GalCer. Gp120 interacts with host ITGA4/ITGB7 complex; on CD4+ T-cells, this interaction results in rapid activation of integrin ITGAL/LFA-1, which facilitates efficient cell-to-cell spreading of HIV-1. Gp120 interacts with cell-associated heparan sulfate; this interaction increases virus infectivity on permissive cells and may be involved in infection of CD4- cells.</text>
</comment>
<feature type="chain" id="PRO_5042643852" description="Envelope glycoprotein gp160" evidence="32">
    <location>
        <begin position="32"/>
        <end position="844"/>
    </location>
</feature>
<evidence type="ECO:0000256" key="26">
    <source>
        <dbReference type="ARBA" id="ARBA00023139"/>
    </source>
</evidence>
<keyword evidence="27 32" id="KW-1015">Disulfide bond</keyword>
<evidence type="ECO:0000259" key="35">
    <source>
        <dbReference type="Pfam" id="PF00517"/>
    </source>
</evidence>
<evidence type="ECO:0000256" key="3">
    <source>
        <dbReference type="ARBA" id="ARBA00004505"/>
    </source>
</evidence>
<keyword evidence="30 32" id="KW-0449">Lipoprotein</keyword>
<comment type="caution">
    <text evidence="32 33">Lacks conserved residue(s) required for the propagation of feature annotation.</text>
</comment>
<feature type="short sequence motif" description="YXXL motif; contains endocytosis signal" evidence="32">
    <location>
        <begin position="693"/>
        <end position="696"/>
    </location>
</feature>
<comment type="domain">
    <text evidence="32">The YXXL motif is involved in determining the exact site of viral release at the surface of infected mononuclear cells and promotes endocytosis. YXXL and di-leucine endocytosis motifs interact directly or indirectly with the clathrin adapter complexes, opperate independently, and their activities are not additive.</text>
</comment>
<evidence type="ECO:0000256" key="10">
    <source>
        <dbReference type="ARBA" id="ARBA00022570"/>
    </source>
</evidence>
<comment type="similarity">
    <text evidence="32">Belongs to the HIV-1 env protein family.</text>
</comment>
<feature type="domain" description="Human immunodeficiency virus 1 envelope glycoprotein Gp120" evidence="34">
    <location>
        <begin position="33"/>
        <end position="492"/>
    </location>
</feature>
<comment type="miscellaneous">
    <text evidence="32">HIV-1 lineages are divided in three main groups, M (for Major), O (for Outlier), and N (for New, or Non-M, Non-O). The vast majority of strains found worldwide belong to the group M. Group O seems to be endemic to and largely confined to Cameroon and neighboring countries in West Central Africa, where these viruses represent a small minority of HIV-1 strains. The group N is represented by a limited number of isolates from Cameroonian persons. The group M is further subdivided in 9 clades or subtypes (A to D, F to H, J and K).</text>
</comment>
<feature type="disulfide bond" evidence="32">
    <location>
        <begin position="218"/>
        <end position="247"/>
    </location>
</feature>
<keyword evidence="9 32" id="KW-1032">Host cell membrane</keyword>
<evidence type="ECO:0000313" key="37">
    <source>
        <dbReference type="EMBL" id="AWD45145.1"/>
    </source>
</evidence>
<evidence type="ECO:0000256" key="7">
    <source>
        <dbReference type="ARBA" id="ARBA00022506"/>
    </source>
</evidence>
<evidence type="ECO:0000256" key="13">
    <source>
        <dbReference type="ARBA" id="ARBA00022685"/>
    </source>
</evidence>